<gene>
    <name evidence="4" type="ORF">C8N46_101786</name>
</gene>
<name>A0A2T6C7A4_9FLAO</name>
<dbReference type="EMBL" id="QBKT01000001">
    <property type="protein sequence ID" value="PTX64175.1"/>
    <property type="molecule type" value="Genomic_DNA"/>
</dbReference>
<dbReference type="AlphaFoldDB" id="A0A2T6C7A4"/>
<protein>
    <submittedName>
        <fullName evidence="4">Putative secreted protein (Por secretion system target)</fullName>
    </submittedName>
</protein>
<dbReference type="Proteomes" id="UP000244090">
    <property type="component" value="Unassembled WGS sequence"/>
</dbReference>
<keyword evidence="1 2" id="KW-0732">Signal</keyword>
<comment type="caution">
    <text evidence="4">The sequence shown here is derived from an EMBL/GenBank/DDBJ whole genome shotgun (WGS) entry which is preliminary data.</text>
</comment>
<evidence type="ECO:0000313" key="4">
    <source>
        <dbReference type="EMBL" id="PTX64175.1"/>
    </source>
</evidence>
<dbReference type="InterPro" id="IPR026444">
    <property type="entry name" value="Secre_tail"/>
</dbReference>
<evidence type="ECO:0000256" key="2">
    <source>
        <dbReference type="SAM" id="SignalP"/>
    </source>
</evidence>
<reference evidence="4 5" key="1">
    <citation type="submission" date="2018-04" db="EMBL/GenBank/DDBJ databases">
        <title>Genomic Encyclopedia of Archaeal and Bacterial Type Strains, Phase II (KMG-II): from individual species to whole genera.</title>
        <authorList>
            <person name="Goeker M."/>
        </authorList>
    </citation>
    <scope>NUCLEOTIDE SEQUENCE [LARGE SCALE GENOMIC DNA]</scope>
    <source>
        <strain evidence="4 5">DSM 25731</strain>
    </source>
</reference>
<dbReference type="NCBIfam" id="TIGR04183">
    <property type="entry name" value="Por_Secre_tail"/>
    <property type="match status" value="1"/>
</dbReference>
<proteinExistence type="predicted"/>
<evidence type="ECO:0000256" key="1">
    <source>
        <dbReference type="ARBA" id="ARBA00022729"/>
    </source>
</evidence>
<dbReference type="Pfam" id="PF18962">
    <property type="entry name" value="Por_Secre_tail"/>
    <property type="match status" value="1"/>
</dbReference>
<feature type="domain" description="Secretion system C-terminal sorting" evidence="3">
    <location>
        <begin position="277"/>
        <end position="343"/>
    </location>
</feature>
<dbReference type="RefSeq" id="WP_108113517.1">
    <property type="nucleotide sequence ID" value="NZ_QBKT01000001.1"/>
</dbReference>
<organism evidence="4 5">
    <name type="scientific">Kordia periserrulae</name>
    <dbReference type="NCBI Taxonomy" id="701523"/>
    <lineage>
        <taxon>Bacteria</taxon>
        <taxon>Pseudomonadati</taxon>
        <taxon>Bacteroidota</taxon>
        <taxon>Flavobacteriia</taxon>
        <taxon>Flavobacteriales</taxon>
        <taxon>Flavobacteriaceae</taxon>
        <taxon>Kordia</taxon>
    </lineage>
</organism>
<evidence type="ECO:0000259" key="3">
    <source>
        <dbReference type="Pfam" id="PF18962"/>
    </source>
</evidence>
<evidence type="ECO:0000313" key="5">
    <source>
        <dbReference type="Proteomes" id="UP000244090"/>
    </source>
</evidence>
<sequence>MKKITLLCLLCLCFWDMNAQCTIDPFIQQNYEFDAKVLVLREIEGNPNDPDYDNPEISSTRTNYYLEQLSAMYINQQNSADLDSIFNEFQFHVDPWELQYHNILFSVDTNAPWVQSLKDTGLTGITAFDAVLAQYQFTVASANDYTIHPYEGKTIFTLESSIDFINTYALRNDLQNATTEDLSYDLGFFNDNICGYDGIPYTIETYELPPQQSPVVACDITKHPSNNYWVFTLKNGCLFNPPNNFQYRYVAVSNDCNQVNFSRTLSNEDVTLTNVSIYPNPASNHINIQGIENIQTVEINSIQGKRMQTSLSNSQIDIRRLKSGVYFLKIVDDQNRSVIKKFIKK</sequence>
<feature type="chain" id="PRO_5015475417" evidence="2">
    <location>
        <begin position="20"/>
        <end position="345"/>
    </location>
</feature>
<dbReference type="OrthoDB" id="1428228at2"/>
<keyword evidence="5" id="KW-1185">Reference proteome</keyword>
<accession>A0A2T6C7A4</accession>
<feature type="signal peptide" evidence="2">
    <location>
        <begin position="1"/>
        <end position="19"/>
    </location>
</feature>